<sequence length="344" mass="37329">MSRMVFHPGWMGLSPTTHCSTYARPGRGLEHRCRWWIAGLVLIGALGAAPAWGDALPEGYPGLSSGIGGSASYHYDSRRNLGLLRVESTPYLLSVGPRSDQRVRIESTPEREWSQTLLARIGPDGQVDPFDSPEDGDEANRFEIRGRIQTPRELLEGVLLRGVPRSVEFRTAIEDALGDQGGSNSSRGLAVVQLDRIEGPLRDRFGASAELVLDLGIDGIQSILAEQGRLPTRNFEARGVEASLLAQANRRLVVPAPEPSLLWAVLVGLAVLSVGRVIGWSGGGPDGWPRRGRPRLTGRPPRRPASRTKQWRLNRPESPTAYSGPHFRFGGPAPGSDPAARQSP</sequence>
<feature type="region of interest" description="Disordered" evidence="1">
    <location>
        <begin position="283"/>
        <end position="344"/>
    </location>
</feature>
<dbReference type="Proteomes" id="UP000008631">
    <property type="component" value="Chromosome"/>
</dbReference>
<accession>E8R3D4</accession>
<dbReference type="KEGG" id="ipa:Isop_3079"/>
<evidence type="ECO:0000313" key="2">
    <source>
        <dbReference type="EMBL" id="ADV63644.1"/>
    </source>
</evidence>
<organism evidence="2 3">
    <name type="scientific">Isosphaera pallida (strain ATCC 43644 / DSM 9630 / IS1B)</name>
    <dbReference type="NCBI Taxonomy" id="575540"/>
    <lineage>
        <taxon>Bacteria</taxon>
        <taxon>Pseudomonadati</taxon>
        <taxon>Planctomycetota</taxon>
        <taxon>Planctomycetia</taxon>
        <taxon>Isosphaerales</taxon>
        <taxon>Isosphaeraceae</taxon>
        <taxon>Isosphaera</taxon>
    </lineage>
</organism>
<proteinExistence type="predicted"/>
<dbReference type="AlphaFoldDB" id="E8R3D4"/>
<dbReference type="RefSeq" id="WP_013565932.1">
    <property type="nucleotide sequence ID" value="NC_014962.1"/>
</dbReference>
<gene>
    <name evidence="2" type="ordered locus">Isop_3079</name>
</gene>
<reference key="1">
    <citation type="submission" date="2010-11" db="EMBL/GenBank/DDBJ databases">
        <title>The complete sequence of chromosome of Isophaera pallida ATCC 43644.</title>
        <authorList>
            <consortium name="US DOE Joint Genome Institute (JGI-PGF)"/>
            <person name="Lucas S."/>
            <person name="Copeland A."/>
            <person name="Lapidus A."/>
            <person name="Bruce D."/>
            <person name="Goodwin L."/>
            <person name="Pitluck S."/>
            <person name="Kyrpides N."/>
            <person name="Mavromatis K."/>
            <person name="Pagani I."/>
            <person name="Ivanova N."/>
            <person name="Saunders E."/>
            <person name="Brettin T."/>
            <person name="Detter J.C."/>
            <person name="Han C."/>
            <person name="Tapia R."/>
            <person name="Land M."/>
            <person name="Hauser L."/>
            <person name="Markowitz V."/>
            <person name="Cheng J.-F."/>
            <person name="Hugenholtz P."/>
            <person name="Woyke T."/>
            <person name="Wu D."/>
            <person name="Eisen J.A."/>
        </authorList>
    </citation>
    <scope>NUCLEOTIDE SEQUENCE</scope>
    <source>
        <strain>ATCC 43644</strain>
    </source>
</reference>
<protein>
    <submittedName>
        <fullName evidence="2">Uncharacterized protein</fullName>
    </submittedName>
</protein>
<reference evidence="2 3" key="2">
    <citation type="journal article" date="2011" name="Stand. Genomic Sci.">
        <title>Complete genome sequence of Isosphaera pallida type strain (IS1B).</title>
        <authorList>
            <consortium name="US DOE Joint Genome Institute (JGI-PGF)"/>
            <person name="Goker M."/>
            <person name="Cleland D."/>
            <person name="Saunders E."/>
            <person name="Lapidus A."/>
            <person name="Nolan M."/>
            <person name="Lucas S."/>
            <person name="Hammon N."/>
            <person name="Deshpande S."/>
            <person name="Cheng J.F."/>
            <person name="Tapia R."/>
            <person name="Han C."/>
            <person name="Goodwin L."/>
            <person name="Pitluck S."/>
            <person name="Liolios K."/>
            <person name="Pagani I."/>
            <person name="Ivanova N."/>
            <person name="Mavromatis K."/>
            <person name="Pati A."/>
            <person name="Chen A."/>
            <person name="Palaniappan K."/>
            <person name="Land M."/>
            <person name="Hauser L."/>
            <person name="Chang Y.J."/>
            <person name="Jeffries C.D."/>
            <person name="Detter J.C."/>
            <person name="Beck B."/>
            <person name="Woyke T."/>
            <person name="Bristow J."/>
            <person name="Eisen J.A."/>
            <person name="Markowitz V."/>
            <person name="Hugenholtz P."/>
            <person name="Kyrpides N.C."/>
            <person name="Klenk H.P."/>
        </authorList>
    </citation>
    <scope>NUCLEOTIDE SEQUENCE [LARGE SCALE GENOMIC DNA]</scope>
    <source>
        <strain evidence="3">ATCC 43644 / DSM 9630 / IS1B</strain>
    </source>
</reference>
<evidence type="ECO:0000313" key="3">
    <source>
        <dbReference type="Proteomes" id="UP000008631"/>
    </source>
</evidence>
<dbReference type="EMBL" id="CP002353">
    <property type="protein sequence ID" value="ADV63644.1"/>
    <property type="molecule type" value="Genomic_DNA"/>
</dbReference>
<evidence type="ECO:0000256" key="1">
    <source>
        <dbReference type="SAM" id="MobiDB-lite"/>
    </source>
</evidence>
<dbReference type="HOGENOM" id="CLU_806036_0_0_0"/>
<feature type="compositionally biased region" description="Basic residues" evidence="1">
    <location>
        <begin position="290"/>
        <end position="312"/>
    </location>
</feature>
<keyword evidence="3" id="KW-1185">Reference proteome</keyword>
<dbReference type="InParanoid" id="E8R3D4"/>
<name>E8R3D4_ISOPI</name>